<gene>
    <name evidence="1" type="ORF">NCTC8105_00985</name>
</gene>
<protein>
    <submittedName>
        <fullName evidence="1">Uncharacterized protein</fullName>
    </submittedName>
</protein>
<evidence type="ECO:0000313" key="1">
    <source>
        <dbReference type="EMBL" id="STQ78929.1"/>
    </source>
</evidence>
<accession>A0A377PFR2</accession>
<name>A0A377PFR2_HAFAL</name>
<dbReference type="Proteomes" id="UP000254821">
    <property type="component" value="Unassembled WGS sequence"/>
</dbReference>
<dbReference type="AlphaFoldDB" id="A0A377PFR2"/>
<organism evidence="1 2">
    <name type="scientific">Hafnia alvei</name>
    <dbReference type="NCBI Taxonomy" id="569"/>
    <lineage>
        <taxon>Bacteria</taxon>
        <taxon>Pseudomonadati</taxon>
        <taxon>Pseudomonadota</taxon>
        <taxon>Gammaproteobacteria</taxon>
        <taxon>Enterobacterales</taxon>
        <taxon>Hafniaceae</taxon>
        <taxon>Hafnia</taxon>
    </lineage>
</organism>
<dbReference type="RefSeq" id="WP_121626114.1">
    <property type="nucleotide sequence ID" value="NZ_CAUEKE010000005.1"/>
</dbReference>
<reference evidence="1 2" key="1">
    <citation type="submission" date="2018-06" db="EMBL/GenBank/DDBJ databases">
        <authorList>
            <consortium name="Pathogen Informatics"/>
            <person name="Doyle S."/>
        </authorList>
    </citation>
    <scope>NUCLEOTIDE SEQUENCE [LARGE SCALE GENOMIC DNA]</scope>
    <source>
        <strain evidence="1 2">NCTC8105</strain>
    </source>
</reference>
<sequence length="127" mass="14415">MNVSKGLMWHNGEKIRLSHLLEKIPPNKWDWYLYEIEAVGIAPRGMSMIDFEQQVLSSDTGLNLSWDELTSFANSLDDITNFFLAALLKPVQYSVLDNGDLSHCLALITISDSMSWEIKLAKNNNLL</sequence>
<evidence type="ECO:0000313" key="2">
    <source>
        <dbReference type="Proteomes" id="UP000254821"/>
    </source>
</evidence>
<proteinExistence type="predicted"/>
<dbReference type="EMBL" id="UGHP01000001">
    <property type="protein sequence ID" value="STQ78929.1"/>
    <property type="molecule type" value="Genomic_DNA"/>
</dbReference>